<evidence type="ECO:0000256" key="5">
    <source>
        <dbReference type="ARBA" id="ARBA00023136"/>
    </source>
</evidence>
<dbReference type="NCBIfam" id="TIGR00254">
    <property type="entry name" value="GGDEF"/>
    <property type="match status" value="1"/>
</dbReference>
<dbReference type="CDD" id="cd01949">
    <property type="entry name" value="GGDEF"/>
    <property type="match status" value="1"/>
</dbReference>
<keyword evidence="5 6" id="KW-0472">Membrane</keyword>
<evidence type="ECO:0000256" key="6">
    <source>
        <dbReference type="SAM" id="Phobius"/>
    </source>
</evidence>
<reference evidence="8 9" key="1">
    <citation type="submission" date="2019-03" db="EMBL/GenBank/DDBJ databases">
        <title>Genomic Encyclopedia of Type Strains, Phase IV (KMG-IV): sequencing the most valuable type-strain genomes for metagenomic binning, comparative biology and taxonomic classification.</title>
        <authorList>
            <person name="Goeker M."/>
        </authorList>
    </citation>
    <scope>NUCLEOTIDE SEQUENCE [LARGE SCALE GENOMIC DNA]</scope>
    <source>
        <strain evidence="8 9">DSM 100433</strain>
    </source>
</reference>
<comment type="caution">
    <text evidence="8">The sequence shown here is derived from an EMBL/GenBank/DDBJ whole genome shotgun (WGS) entry which is preliminary data.</text>
</comment>
<accession>A0A9X8UII5</accession>
<dbReference type="Gene3D" id="3.30.450.20">
    <property type="entry name" value="PAS domain"/>
    <property type="match status" value="1"/>
</dbReference>
<dbReference type="Proteomes" id="UP000294682">
    <property type="component" value="Unassembled WGS sequence"/>
</dbReference>
<dbReference type="RefSeq" id="WP_132084813.1">
    <property type="nucleotide sequence ID" value="NZ_SLUK01000008.1"/>
</dbReference>
<keyword evidence="9" id="KW-1185">Reference proteome</keyword>
<dbReference type="Gene3D" id="3.30.70.270">
    <property type="match status" value="1"/>
</dbReference>
<dbReference type="PANTHER" id="PTHR46663:SF2">
    <property type="entry name" value="GGDEF DOMAIN-CONTAINING PROTEIN"/>
    <property type="match status" value="1"/>
</dbReference>
<name>A0A9X8UII5_9FIRM</name>
<evidence type="ECO:0000256" key="1">
    <source>
        <dbReference type="ARBA" id="ARBA00004651"/>
    </source>
</evidence>
<feature type="transmembrane region" description="Helical" evidence="6">
    <location>
        <begin position="304"/>
        <end position="324"/>
    </location>
</feature>
<dbReference type="InterPro" id="IPR000160">
    <property type="entry name" value="GGDEF_dom"/>
</dbReference>
<dbReference type="InterPro" id="IPR052163">
    <property type="entry name" value="DGC-Regulatory_Protein"/>
</dbReference>
<dbReference type="SMART" id="SM00267">
    <property type="entry name" value="GGDEF"/>
    <property type="match status" value="1"/>
</dbReference>
<evidence type="ECO:0000256" key="2">
    <source>
        <dbReference type="ARBA" id="ARBA00022475"/>
    </source>
</evidence>
<dbReference type="GO" id="GO:0005886">
    <property type="term" value="C:plasma membrane"/>
    <property type="evidence" value="ECO:0007669"/>
    <property type="project" value="UniProtKB-SubCell"/>
</dbReference>
<sequence>MKKNILMRTNFLVCLIIVAGFLGTAILSYRTNYSASLQSIEQVSDLTSEGIYYQMTSTFAKPVNVSLTMANDSLLRDFLSEEAGHLDDSDYTETLQGFLSGYRDKYGYDSVFLVSTATGRYYNFNGLDRVLTQGNPENDWYYSLLENGLDYSMNVDNDEVEGAQNEVTVFVNCQIKDHDGTVMGVVGVGLRIDNLQEMLLDYERDYGVGVYLIDEEGRIEISSRYSGYEQRSLFELRHYDARARQEVLGWRQEESPNRFWTSDLDGKPRSNYIVSRFLPELDWHLVVERDTAALVADLNRQMRLTVLIISVIVAGILVVITRVIRSFNRQIVALAQSIEQERRTIFEQATGQLFENIYELDITHNRAANEETERYFESLGAPAGTPFDKALQIIAQKQIKEEYREGYIGTFCPQNVIRAYESGEETLRYEFMITRDGLTYYWMRITARLVHLDSDNSLHMLTYRQNIEPEKQQEQRLQLLALTDEMTGLLTKSATQRRIEKLLYDRPGELFAFFIFDIDNFKQANDLFGHAFGDGVIKEFTQVIRSHFRSGDVLGRIGGDEFVAFLSIPEERFAADKVKALSRDLDRSYACGGKSWHISASIGVAFAPRDGRDFASLYQNADAALYQTKARGKNGFTLYESAH</sequence>
<dbReference type="EMBL" id="SLUK01000008">
    <property type="protein sequence ID" value="TCL42777.1"/>
    <property type="molecule type" value="Genomic_DNA"/>
</dbReference>
<keyword evidence="4 6" id="KW-1133">Transmembrane helix</keyword>
<evidence type="ECO:0000259" key="7">
    <source>
        <dbReference type="PROSITE" id="PS50887"/>
    </source>
</evidence>
<comment type="subcellular location">
    <subcellularLocation>
        <location evidence="1">Cell membrane</location>
        <topology evidence="1">Multi-pass membrane protein</topology>
    </subcellularLocation>
</comment>
<keyword evidence="3 6" id="KW-0812">Transmembrane</keyword>
<evidence type="ECO:0000256" key="4">
    <source>
        <dbReference type="ARBA" id="ARBA00022989"/>
    </source>
</evidence>
<keyword evidence="2" id="KW-1003">Cell membrane</keyword>
<organism evidence="8 9">
    <name type="scientific">Harryflintia acetispora</name>
    <dbReference type="NCBI Taxonomy" id="1849041"/>
    <lineage>
        <taxon>Bacteria</taxon>
        <taxon>Bacillati</taxon>
        <taxon>Bacillota</taxon>
        <taxon>Clostridia</taxon>
        <taxon>Eubacteriales</taxon>
        <taxon>Oscillospiraceae</taxon>
        <taxon>Harryflintia</taxon>
    </lineage>
</organism>
<dbReference type="Pfam" id="PF00990">
    <property type="entry name" value="GGDEF"/>
    <property type="match status" value="1"/>
</dbReference>
<dbReference type="InterPro" id="IPR033479">
    <property type="entry name" value="dCache_1"/>
</dbReference>
<dbReference type="InterPro" id="IPR029787">
    <property type="entry name" value="Nucleotide_cyclase"/>
</dbReference>
<dbReference type="Pfam" id="PF02743">
    <property type="entry name" value="dCache_1"/>
    <property type="match status" value="1"/>
</dbReference>
<dbReference type="PROSITE" id="PS50887">
    <property type="entry name" value="GGDEF"/>
    <property type="match status" value="1"/>
</dbReference>
<protein>
    <submittedName>
        <fullName evidence="8">Diguanylate cyclase (GGDEF)-like protein</fullName>
    </submittedName>
</protein>
<dbReference type="PANTHER" id="PTHR46663">
    <property type="entry name" value="DIGUANYLATE CYCLASE DGCT-RELATED"/>
    <property type="match status" value="1"/>
</dbReference>
<gene>
    <name evidence="8" type="ORF">EDD78_10888</name>
</gene>
<dbReference type="InterPro" id="IPR043128">
    <property type="entry name" value="Rev_trsase/Diguanyl_cyclase"/>
</dbReference>
<evidence type="ECO:0000313" key="8">
    <source>
        <dbReference type="EMBL" id="TCL42777.1"/>
    </source>
</evidence>
<evidence type="ECO:0000256" key="3">
    <source>
        <dbReference type="ARBA" id="ARBA00022692"/>
    </source>
</evidence>
<dbReference type="AlphaFoldDB" id="A0A9X8UII5"/>
<dbReference type="SUPFAM" id="SSF55073">
    <property type="entry name" value="Nucleotide cyclase"/>
    <property type="match status" value="1"/>
</dbReference>
<proteinExistence type="predicted"/>
<evidence type="ECO:0000313" key="9">
    <source>
        <dbReference type="Proteomes" id="UP000294682"/>
    </source>
</evidence>
<feature type="domain" description="GGDEF" evidence="7">
    <location>
        <begin position="509"/>
        <end position="641"/>
    </location>
</feature>